<name>A0A2Z2MNV9_9EURY</name>
<feature type="domain" description="Protein-glutamine gamma-glutamyltransferase-like C-terminal" evidence="2">
    <location>
        <begin position="190"/>
        <end position="254"/>
    </location>
</feature>
<keyword evidence="1" id="KW-0472">Membrane</keyword>
<evidence type="ECO:0000259" key="2">
    <source>
        <dbReference type="Pfam" id="PF13559"/>
    </source>
</evidence>
<feature type="transmembrane region" description="Helical" evidence="1">
    <location>
        <begin position="54"/>
        <end position="77"/>
    </location>
</feature>
<feature type="transmembrane region" description="Helical" evidence="1">
    <location>
        <begin position="20"/>
        <end position="42"/>
    </location>
</feature>
<dbReference type="Proteomes" id="UP000250272">
    <property type="component" value="Chromosome"/>
</dbReference>
<evidence type="ECO:0000313" key="3">
    <source>
        <dbReference type="EMBL" id="ASJ05544.1"/>
    </source>
</evidence>
<dbReference type="InterPro" id="IPR025403">
    <property type="entry name" value="TgpA-like_C"/>
</dbReference>
<keyword evidence="1" id="KW-1133">Transmembrane helix</keyword>
<sequence>MVNYSASTSETSQKSPAHWAGVLMMVLAVVGLLVLIGIFLGWRDPFQRFESRGTGILVKYLMAIALILGVVSVGRLLGKNSAVKHVSNNSTSLNASGVINGSVIVHDSSYYNGTPISPTRHSLPSQYLLYIVLLFAIAVFAHLAVTQYRTYMRRKEREEMKLRAELFDRKLDELGLEMFDNPREAIVGIYKNAVLWLDYLGIPYRESWTHWEHAERVKYMHDAFVELTRLFEKAKYAPEKITWNDAKKALEVYRGMRRGVDEV</sequence>
<proteinExistence type="predicted"/>
<dbReference type="KEGG" id="tbs:A3L01_09275"/>
<protein>
    <recommendedName>
        <fullName evidence="2">Protein-glutamine gamma-glutamyltransferase-like C-terminal domain-containing protein</fullName>
    </recommendedName>
</protein>
<keyword evidence="4" id="KW-1185">Reference proteome</keyword>
<dbReference type="AlphaFoldDB" id="A0A2Z2MNV9"/>
<keyword evidence="1" id="KW-0812">Transmembrane</keyword>
<dbReference type="Pfam" id="PF13559">
    <property type="entry name" value="DUF4129"/>
    <property type="match status" value="1"/>
</dbReference>
<dbReference type="EMBL" id="CP015101">
    <property type="protein sequence ID" value="ASJ05544.1"/>
    <property type="molecule type" value="Genomic_DNA"/>
</dbReference>
<feature type="transmembrane region" description="Helical" evidence="1">
    <location>
        <begin position="127"/>
        <end position="145"/>
    </location>
</feature>
<gene>
    <name evidence="3" type="ORF">A3L01_09275</name>
</gene>
<accession>A0A2Z2MNV9</accession>
<evidence type="ECO:0000256" key="1">
    <source>
        <dbReference type="SAM" id="Phobius"/>
    </source>
</evidence>
<organism evidence="3 4">
    <name type="scientific">Thermococcus barossii</name>
    <dbReference type="NCBI Taxonomy" id="54077"/>
    <lineage>
        <taxon>Archaea</taxon>
        <taxon>Methanobacteriati</taxon>
        <taxon>Methanobacteriota</taxon>
        <taxon>Thermococci</taxon>
        <taxon>Thermococcales</taxon>
        <taxon>Thermococcaceae</taxon>
        <taxon>Thermococcus</taxon>
    </lineage>
</organism>
<evidence type="ECO:0000313" key="4">
    <source>
        <dbReference type="Proteomes" id="UP000250272"/>
    </source>
</evidence>
<reference evidence="3 4" key="1">
    <citation type="submission" date="2016-04" db="EMBL/GenBank/DDBJ databases">
        <title>Complete genome sequence of Thermococcus barossii type strain SHCK-94.</title>
        <authorList>
            <person name="Oger P.M."/>
        </authorList>
    </citation>
    <scope>NUCLEOTIDE SEQUENCE [LARGE SCALE GENOMIC DNA]</scope>
    <source>
        <strain evidence="3 4">SHCK-94</strain>
    </source>
</reference>